<dbReference type="EMBL" id="FMJE01000002">
    <property type="protein sequence ID" value="SCM78728.1"/>
    <property type="molecule type" value="Genomic_DNA"/>
</dbReference>
<dbReference type="RefSeq" id="WP_288183226.1">
    <property type="nucleotide sequence ID" value="NZ_LT608335.1"/>
</dbReference>
<proteinExistence type="predicted"/>
<protein>
    <submittedName>
        <fullName evidence="1">Transcriptional regulator</fullName>
    </submittedName>
</protein>
<evidence type="ECO:0000313" key="1">
    <source>
        <dbReference type="EMBL" id="SCM78728.1"/>
    </source>
</evidence>
<gene>
    <name evidence="1" type="ORF">KL86SPO_20209</name>
</gene>
<accession>A0A212LMH9</accession>
<sequence length="150" mass="17048">MQNSNIKANKFQDFLTANQITCFGVQAINDELHTVIFRTNLEIGGQQLPVMFVTDDTLHTPLQVRVVPAVAQEASSSGLFAYINELNRTYKSFKYFISEDDALILDVCLTAVPEQFEPQLVNLTLDVILRHLQDEYPVLMRKIWADTAQN</sequence>
<dbReference type="AlphaFoldDB" id="A0A212LMH9"/>
<name>A0A212LMH9_9FIRM</name>
<reference evidence="1" key="1">
    <citation type="submission" date="2016-08" db="EMBL/GenBank/DDBJ databases">
        <authorList>
            <person name="Seilhamer J.J."/>
        </authorList>
    </citation>
    <scope>NUCLEOTIDE SEQUENCE</scope>
    <source>
        <strain evidence="1">86</strain>
    </source>
</reference>
<organism evidence="1">
    <name type="scientific">uncultured Sporomusa sp</name>
    <dbReference type="NCBI Taxonomy" id="307249"/>
    <lineage>
        <taxon>Bacteria</taxon>
        <taxon>Bacillati</taxon>
        <taxon>Bacillota</taxon>
        <taxon>Negativicutes</taxon>
        <taxon>Selenomonadales</taxon>
        <taxon>Sporomusaceae</taxon>
        <taxon>Sporomusa</taxon>
        <taxon>environmental samples</taxon>
    </lineage>
</organism>